<feature type="region of interest" description="Disordered" evidence="3">
    <location>
        <begin position="666"/>
        <end position="689"/>
    </location>
</feature>
<comment type="caution">
    <text evidence="4">The sequence shown here is derived from an EMBL/GenBank/DDBJ whole genome shotgun (WGS) entry which is preliminary data.</text>
</comment>
<dbReference type="InterPro" id="IPR035979">
    <property type="entry name" value="RBD_domain_sf"/>
</dbReference>
<evidence type="ECO:0000256" key="3">
    <source>
        <dbReference type="SAM" id="MobiDB-lite"/>
    </source>
</evidence>
<feature type="compositionally biased region" description="Low complexity" evidence="3">
    <location>
        <begin position="519"/>
        <end position="530"/>
    </location>
</feature>
<keyword evidence="2" id="KW-0694">RNA-binding</keyword>
<name>A0AAV9IUI0_CYACA</name>
<dbReference type="InterPro" id="IPR050666">
    <property type="entry name" value="ESRP"/>
</dbReference>
<dbReference type="CDD" id="cd12254">
    <property type="entry name" value="RRM_hnRNPH_ESRPs_RBM12_like"/>
    <property type="match status" value="1"/>
</dbReference>
<dbReference type="Proteomes" id="UP001301350">
    <property type="component" value="Unassembled WGS sequence"/>
</dbReference>
<accession>A0AAV9IUI0</accession>
<feature type="region of interest" description="Disordered" evidence="3">
    <location>
        <begin position="518"/>
        <end position="538"/>
    </location>
</feature>
<dbReference type="GO" id="GO:0003723">
    <property type="term" value="F:RNA binding"/>
    <property type="evidence" value="ECO:0007669"/>
    <property type="project" value="UniProtKB-KW"/>
</dbReference>
<keyword evidence="5" id="KW-1185">Reference proteome</keyword>
<evidence type="ECO:0000313" key="5">
    <source>
        <dbReference type="Proteomes" id="UP001301350"/>
    </source>
</evidence>
<dbReference type="SUPFAM" id="SSF54928">
    <property type="entry name" value="RNA-binding domain, RBD"/>
    <property type="match status" value="1"/>
</dbReference>
<evidence type="ECO:0008006" key="6">
    <source>
        <dbReference type="Google" id="ProtNLM"/>
    </source>
</evidence>
<sequence>MQWERRAPLRPMAAQRPRYWMFADVQRLEGLAGYSEIFRISWLVSDPSGRTVDAKQLYVRPASQLLRRKVRQTLANAADMNAAILEGLERDNDQRDSYPILLASDVAVMFNLVEALDELDSYVRHAFVQCQRVFGIVLPDRTAVPRLVLDVTAGLSGQLDSYSRLALERIFREYYILEVSGSVSGAFDRCRVMAAQFVRDGRGTPLSSTPPQRLADLLAADASQWARLPMPALGVAMGVPQQQPPQPALSTLRSPGLAAVPAPYAYGLSPVPGYALPPTSSSLLDPSARGSAAAESAPVHASVLTCAVPVGSVVRLRGLPWAATVQDLSDWLEAPPSKAMTSGDRAMIEDFLQRPLRVVPGGIRFVYNHQGKKTGEAFVQFADGGDAVRCQLKHEDTMGHRYIEVFLSSHEEMVAVLARAEARRGGGGNGEGGTTGMSGTGMVRNGARVAERRTLPVESPTYEAAPAVCLGAPVLPPASGGGIEAGIGSSVEAAPAVCLGAPAMQSSPPSVQPAAALVRSSSSTANNTSARDSDPLTAPALSPCLRMSGLPPNVTEADIERFFGRDVLDADNGSAILQRFAECGVRVPAGARIPTIFIQRPAPTSAADPRAVLSVQATIVLRTATERDRAIQQHQGRSVRPHDTHPVQLTPISCVEVALSTGVLSVTHSAPSGSSSGSSSTAGSKSARP</sequence>
<dbReference type="Gene3D" id="3.30.70.330">
    <property type="match status" value="1"/>
</dbReference>
<proteinExistence type="predicted"/>
<evidence type="ECO:0000256" key="1">
    <source>
        <dbReference type="ARBA" id="ARBA00022737"/>
    </source>
</evidence>
<evidence type="ECO:0000313" key="4">
    <source>
        <dbReference type="EMBL" id="KAK4535977.1"/>
    </source>
</evidence>
<dbReference type="PANTHER" id="PTHR13976">
    <property type="entry name" value="HETEROGENEOUS NUCLEAR RIBONUCLEOPROTEIN-RELATED"/>
    <property type="match status" value="1"/>
</dbReference>
<dbReference type="AlphaFoldDB" id="A0AAV9IUI0"/>
<feature type="compositionally biased region" description="Low complexity" evidence="3">
    <location>
        <begin position="669"/>
        <end position="689"/>
    </location>
</feature>
<protein>
    <recommendedName>
        <fullName evidence="6">RRM domain-containing protein</fullName>
    </recommendedName>
</protein>
<evidence type="ECO:0000256" key="2">
    <source>
        <dbReference type="ARBA" id="ARBA00022884"/>
    </source>
</evidence>
<organism evidence="4 5">
    <name type="scientific">Cyanidium caldarium</name>
    <name type="common">Red alga</name>
    <dbReference type="NCBI Taxonomy" id="2771"/>
    <lineage>
        <taxon>Eukaryota</taxon>
        <taxon>Rhodophyta</taxon>
        <taxon>Bangiophyceae</taxon>
        <taxon>Cyanidiales</taxon>
        <taxon>Cyanidiaceae</taxon>
        <taxon>Cyanidium</taxon>
    </lineage>
</organism>
<keyword evidence="1" id="KW-0677">Repeat</keyword>
<dbReference type="InterPro" id="IPR012677">
    <property type="entry name" value="Nucleotide-bd_a/b_plait_sf"/>
</dbReference>
<reference evidence="4 5" key="1">
    <citation type="submission" date="2022-07" db="EMBL/GenBank/DDBJ databases">
        <title>Genome-wide signatures of adaptation to extreme environments.</title>
        <authorList>
            <person name="Cho C.H."/>
            <person name="Yoon H.S."/>
        </authorList>
    </citation>
    <scope>NUCLEOTIDE SEQUENCE [LARGE SCALE GENOMIC DNA]</scope>
    <source>
        <strain evidence="4 5">DBV 063 E5</strain>
    </source>
</reference>
<gene>
    <name evidence="4" type="ORF">CDCA_CDCA06G2002</name>
</gene>
<dbReference type="EMBL" id="JANCYW010000006">
    <property type="protein sequence ID" value="KAK4535977.1"/>
    <property type="molecule type" value="Genomic_DNA"/>
</dbReference>